<name>A0AA97PIR3_PYRO3</name>
<dbReference type="GO" id="GO:0005524">
    <property type="term" value="F:ATP binding"/>
    <property type="evidence" value="ECO:0007669"/>
    <property type="project" value="InterPro"/>
</dbReference>
<dbReference type="Pfam" id="PF00004">
    <property type="entry name" value="AAA"/>
    <property type="match status" value="1"/>
</dbReference>
<accession>A0AA97PIR3</accession>
<dbReference type="GO" id="GO:0016887">
    <property type="term" value="F:ATP hydrolysis activity"/>
    <property type="evidence" value="ECO:0007669"/>
    <property type="project" value="InterPro"/>
</dbReference>
<feature type="domain" description="ATPase AAA-type core" evidence="2">
    <location>
        <begin position="292"/>
        <end position="420"/>
    </location>
</feature>
<dbReference type="Proteomes" id="UP000011086">
    <property type="component" value="Unassembled WGS sequence"/>
</dbReference>
<dbReference type="EMBL" id="JH793099">
    <property type="protein sequence ID" value="ELQ35963.1"/>
    <property type="molecule type" value="Genomic_DNA"/>
</dbReference>
<dbReference type="AlphaFoldDB" id="A0AA97PIR3"/>
<evidence type="ECO:0000313" key="3">
    <source>
        <dbReference type="EMBL" id="ELQ35963.1"/>
    </source>
</evidence>
<reference evidence="3" key="1">
    <citation type="journal article" date="2012" name="PLoS Genet.">
        <title>Comparative analysis of the genomes of two field isolates of the rice blast fungus Magnaporthe oryzae.</title>
        <authorList>
            <person name="Xue M."/>
            <person name="Yang J."/>
            <person name="Li Z."/>
            <person name="Hu S."/>
            <person name="Yao N."/>
            <person name="Dean R.A."/>
            <person name="Zhao W."/>
            <person name="Shen M."/>
            <person name="Zhang H."/>
            <person name="Li C."/>
            <person name="Liu L."/>
            <person name="Cao L."/>
            <person name="Xu X."/>
            <person name="Xing Y."/>
            <person name="Hsiang T."/>
            <person name="Zhang Z."/>
            <person name="Xu J.R."/>
            <person name="Peng Y.L."/>
        </authorList>
    </citation>
    <scope>NUCLEOTIDE SEQUENCE</scope>
    <source>
        <strain evidence="3">Y34</strain>
    </source>
</reference>
<dbReference type="InterPro" id="IPR003959">
    <property type="entry name" value="ATPase_AAA_core"/>
</dbReference>
<organism evidence="3">
    <name type="scientific">Pyricularia oryzae (strain Y34)</name>
    <name type="common">Rice blast fungus</name>
    <name type="synonym">Magnaporthe oryzae</name>
    <dbReference type="NCBI Taxonomy" id="1143189"/>
    <lineage>
        <taxon>Eukaryota</taxon>
        <taxon>Fungi</taxon>
        <taxon>Dikarya</taxon>
        <taxon>Ascomycota</taxon>
        <taxon>Pezizomycotina</taxon>
        <taxon>Sordariomycetes</taxon>
        <taxon>Sordariomycetidae</taxon>
        <taxon>Magnaporthales</taxon>
        <taxon>Pyriculariaceae</taxon>
        <taxon>Pyricularia</taxon>
    </lineage>
</organism>
<dbReference type="SUPFAM" id="SSF52540">
    <property type="entry name" value="P-loop containing nucleoside triphosphate hydrolases"/>
    <property type="match status" value="1"/>
</dbReference>
<dbReference type="InterPro" id="IPR027417">
    <property type="entry name" value="P-loop_NTPase"/>
</dbReference>
<evidence type="ECO:0000256" key="1">
    <source>
        <dbReference type="SAM" id="MobiDB-lite"/>
    </source>
</evidence>
<feature type="region of interest" description="Disordered" evidence="1">
    <location>
        <begin position="578"/>
        <end position="608"/>
    </location>
</feature>
<protein>
    <recommendedName>
        <fullName evidence="2">ATPase AAA-type core domain-containing protein</fullName>
    </recommendedName>
</protein>
<evidence type="ECO:0000259" key="2">
    <source>
        <dbReference type="Pfam" id="PF00004"/>
    </source>
</evidence>
<proteinExistence type="predicted"/>
<dbReference type="Gene3D" id="3.40.50.300">
    <property type="entry name" value="P-loop containing nucleotide triphosphate hydrolases"/>
    <property type="match status" value="1"/>
</dbReference>
<sequence length="608" mass="68150">MNNQQYAYCAERNTTSLPEVLELDKIQEPTLYSDFPYSSIPENHLPELKPLIEGFPELKPSTPIPNKSPYLTALGCILWYKSWAAHQPPVALSKSLGKDLFKFGLSLGVTAVSLAMEGRVDGTVSSPDQIARKVVAAGIAQSAQTAISSIWNRKKDDIAQLDRHRFFMFYACIKSISENPHANFDEEARTAIRAINDKMQSAGPELEAEGTSAYYPRNMEGAENMILQLVLKYMALPQEFHNPYSTLDRDKFLGLLEGPRCQGETGTQIRNFAKVVLGAMNLGKEGNFVPKILITGPSGTGKTSIVSEMASAMGTYLIRFNFRQVKKDIDDHAPMFGYRPFEGHINNHMPNFDTPLLDAYRMSGVKNPWILIDEYPARSPLTASLKDLLDQEHSKLDHSVIFIISNDELADFDPALVERCISVQFGRVSESAKAAVYDGALYSKGMRKRLIPLHVTLANKLRCLDYNELTWGQVRDEIPPINRELNDAQIKRQEDARELAKLVILKHKAYVLRKDNRDGVRTAWLAAEYIKSLVIGNYFIDENLSLPNDELARGEFAEEYLREDILATIENLSETGAMKLERLAERPSGPKNDDSSSDSDSDSNSSWS</sequence>
<gene>
    <name evidence="3" type="ORF">OOU_Y34scaffold00676g8</name>
</gene>